<dbReference type="Pfam" id="PF01557">
    <property type="entry name" value="FAA_hydrolase"/>
    <property type="match status" value="1"/>
</dbReference>
<gene>
    <name evidence="4" type="ORF">NQ314_020358</name>
</gene>
<proteinExistence type="inferred from homology"/>
<name>A0AAV8WKU3_9CUCU</name>
<dbReference type="InterPro" id="IPR036663">
    <property type="entry name" value="Fumarylacetoacetase_C_sf"/>
</dbReference>
<dbReference type="PANTHER" id="PTHR42796">
    <property type="entry name" value="FUMARYLACETOACETATE HYDROLASE DOMAIN-CONTAINING PROTEIN 2A-RELATED"/>
    <property type="match status" value="1"/>
</dbReference>
<evidence type="ECO:0000256" key="2">
    <source>
        <dbReference type="ARBA" id="ARBA00022723"/>
    </source>
</evidence>
<evidence type="ECO:0000313" key="5">
    <source>
        <dbReference type="Proteomes" id="UP001162156"/>
    </source>
</evidence>
<dbReference type="Gene3D" id="3.90.850.10">
    <property type="entry name" value="Fumarylacetoacetase-like, C-terminal domain"/>
    <property type="match status" value="1"/>
</dbReference>
<dbReference type="InterPro" id="IPR051121">
    <property type="entry name" value="FAH"/>
</dbReference>
<evidence type="ECO:0000259" key="3">
    <source>
        <dbReference type="Pfam" id="PF01557"/>
    </source>
</evidence>
<dbReference type="AlphaFoldDB" id="A0AAV8WKU3"/>
<dbReference type="PANTHER" id="PTHR42796:SF4">
    <property type="entry name" value="FUMARYLACETOACETATE HYDROLASE DOMAIN-CONTAINING PROTEIN 2A"/>
    <property type="match status" value="1"/>
</dbReference>
<organism evidence="4 5">
    <name type="scientific">Rhamnusium bicolor</name>
    <dbReference type="NCBI Taxonomy" id="1586634"/>
    <lineage>
        <taxon>Eukaryota</taxon>
        <taxon>Metazoa</taxon>
        <taxon>Ecdysozoa</taxon>
        <taxon>Arthropoda</taxon>
        <taxon>Hexapoda</taxon>
        <taxon>Insecta</taxon>
        <taxon>Pterygota</taxon>
        <taxon>Neoptera</taxon>
        <taxon>Endopterygota</taxon>
        <taxon>Coleoptera</taxon>
        <taxon>Polyphaga</taxon>
        <taxon>Cucujiformia</taxon>
        <taxon>Chrysomeloidea</taxon>
        <taxon>Cerambycidae</taxon>
        <taxon>Lepturinae</taxon>
        <taxon>Rhagiini</taxon>
        <taxon>Rhamnusium</taxon>
    </lineage>
</organism>
<evidence type="ECO:0000256" key="1">
    <source>
        <dbReference type="ARBA" id="ARBA00010211"/>
    </source>
</evidence>
<keyword evidence="2" id="KW-0479">Metal-binding</keyword>
<accession>A0AAV8WKU3</accession>
<dbReference type="GO" id="GO:0046872">
    <property type="term" value="F:metal ion binding"/>
    <property type="evidence" value="ECO:0007669"/>
    <property type="project" value="UniProtKB-KW"/>
</dbReference>
<dbReference type="EMBL" id="JANEYF010005713">
    <property type="protein sequence ID" value="KAJ8927212.1"/>
    <property type="molecule type" value="Genomic_DNA"/>
</dbReference>
<sequence>MIELNLFGAVDWEVELVVVIGKIAQNVKAENALNYVFGYTATQDLTAKDWTSRNGGQFVLCKNMDNFCPLGPCVVTKDELGDPHNIQVRTWVNGVLKQNGNTNELIHGVDKLIEYLSR</sequence>
<reference evidence="4" key="1">
    <citation type="journal article" date="2023" name="Insect Mol. Biol.">
        <title>Genome sequencing provides insights into the evolution of gene families encoding plant cell wall-degrading enzymes in longhorned beetles.</title>
        <authorList>
            <person name="Shin N.R."/>
            <person name="Okamura Y."/>
            <person name="Kirsch R."/>
            <person name="Pauchet Y."/>
        </authorList>
    </citation>
    <scope>NUCLEOTIDE SEQUENCE</scope>
    <source>
        <strain evidence="4">RBIC_L_NR</strain>
    </source>
</reference>
<protein>
    <recommendedName>
        <fullName evidence="3">Fumarylacetoacetase-like C-terminal domain-containing protein</fullName>
    </recommendedName>
</protein>
<comment type="similarity">
    <text evidence="1">Belongs to the FAH family.</text>
</comment>
<keyword evidence="5" id="KW-1185">Reference proteome</keyword>
<dbReference type="SUPFAM" id="SSF56529">
    <property type="entry name" value="FAH"/>
    <property type="match status" value="1"/>
</dbReference>
<dbReference type="Proteomes" id="UP001162156">
    <property type="component" value="Unassembled WGS sequence"/>
</dbReference>
<dbReference type="GO" id="GO:0044281">
    <property type="term" value="P:small molecule metabolic process"/>
    <property type="evidence" value="ECO:0007669"/>
    <property type="project" value="UniProtKB-ARBA"/>
</dbReference>
<evidence type="ECO:0000313" key="4">
    <source>
        <dbReference type="EMBL" id="KAJ8927212.1"/>
    </source>
</evidence>
<feature type="domain" description="Fumarylacetoacetase-like C-terminal" evidence="3">
    <location>
        <begin position="9"/>
        <end position="118"/>
    </location>
</feature>
<dbReference type="GO" id="GO:0003824">
    <property type="term" value="F:catalytic activity"/>
    <property type="evidence" value="ECO:0007669"/>
    <property type="project" value="InterPro"/>
</dbReference>
<comment type="caution">
    <text evidence="4">The sequence shown here is derived from an EMBL/GenBank/DDBJ whole genome shotgun (WGS) entry which is preliminary data.</text>
</comment>
<dbReference type="InterPro" id="IPR011234">
    <property type="entry name" value="Fumarylacetoacetase-like_C"/>
</dbReference>